<reference evidence="1 2" key="1">
    <citation type="journal article" date="2018" name="Science">
        <title>The opium poppy genome and morphinan production.</title>
        <authorList>
            <person name="Guo L."/>
            <person name="Winzer T."/>
            <person name="Yang X."/>
            <person name="Li Y."/>
            <person name="Ning Z."/>
            <person name="He Z."/>
            <person name="Teodor R."/>
            <person name="Lu Y."/>
            <person name="Bowser T.A."/>
            <person name="Graham I.A."/>
            <person name="Ye K."/>
        </authorList>
    </citation>
    <scope>NUCLEOTIDE SEQUENCE [LARGE SCALE GENOMIC DNA]</scope>
    <source>
        <strain evidence="2">cv. HN1</strain>
        <tissue evidence="1">Leaves</tissue>
    </source>
</reference>
<evidence type="ECO:0000313" key="1">
    <source>
        <dbReference type="EMBL" id="RZC64337.1"/>
    </source>
</evidence>
<dbReference type="Gramene" id="RZC64337">
    <property type="protein sequence ID" value="RZC64337"/>
    <property type="gene ID" value="C5167_008031"/>
</dbReference>
<sequence length="61" mass="6620">MMKYFLRFIGGCGLLHPVPIMIPDDDGWCGGGDEAEGCDLLKMVPNVIPCDGDEVDDDSVF</sequence>
<organism evidence="1 2">
    <name type="scientific">Papaver somniferum</name>
    <name type="common">Opium poppy</name>
    <dbReference type="NCBI Taxonomy" id="3469"/>
    <lineage>
        <taxon>Eukaryota</taxon>
        <taxon>Viridiplantae</taxon>
        <taxon>Streptophyta</taxon>
        <taxon>Embryophyta</taxon>
        <taxon>Tracheophyta</taxon>
        <taxon>Spermatophyta</taxon>
        <taxon>Magnoliopsida</taxon>
        <taxon>Ranunculales</taxon>
        <taxon>Papaveraceae</taxon>
        <taxon>Papaveroideae</taxon>
        <taxon>Papaver</taxon>
    </lineage>
</organism>
<evidence type="ECO:0000313" key="2">
    <source>
        <dbReference type="Proteomes" id="UP000316621"/>
    </source>
</evidence>
<gene>
    <name evidence="1" type="ORF">C5167_008031</name>
</gene>
<dbReference type="Proteomes" id="UP000316621">
    <property type="component" value="Chromosome 6"/>
</dbReference>
<protein>
    <submittedName>
        <fullName evidence="1">Uncharacterized protein</fullName>
    </submittedName>
</protein>
<proteinExistence type="predicted"/>
<dbReference type="EMBL" id="CM010720">
    <property type="protein sequence ID" value="RZC64337.1"/>
    <property type="molecule type" value="Genomic_DNA"/>
</dbReference>
<dbReference type="AlphaFoldDB" id="A0A4Y7JUF6"/>
<name>A0A4Y7JUF6_PAPSO</name>
<accession>A0A4Y7JUF6</accession>
<keyword evidence="2" id="KW-1185">Reference proteome</keyword>